<sequence>MNISVANLHEYPKSMPRFDFASAMQAHKAPTPEPIEEPLPGEHPVPQKDPVPSPNPEIDDRRS</sequence>
<dbReference type="EMBL" id="SNWF01000005">
    <property type="protein sequence ID" value="TDN90044.1"/>
    <property type="molecule type" value="Genomic_DNA"/>
</dbReference>
<keyword evidence="3" id="KW-1185">Reference proteome</keyword>
<feature type="compositionally biased region" description="Pro residues" evidence="1">
    <location>
        <begin position="41"/>
        <end position="55"/>
    </location>
</feature>
<dbReference type="RefSeq" id="WP_133467288.1">
    <property type="nucleotide sequence ID" value="NZ_PTLZ01000002.1"/>
</dbReference>
<dbReference type="AlphaFoldDB" id="A0A4R6G8A7"/>
<reference evidence="2 3" key="1">
    <citation type="submission" date="2019-03" db="EMBL/GenBank/DDBJ databases">
        <title>Genomic Encyclopedia of Type Strains, Phase IV (KMG-IV): sequencing the most valuable type-strain genomes for metagenomic binning, comparative biology and taxonomic classification.</title>
        <authorList>
            <person name="Goeker M."/>
        </authorList>
    </citation>
    <scope>NUCLEOTIDE SEQUENCE [LARGE SCALE GENOMIC DNA]</scope>
    <source>
        <strain evidence="2 3">DSM 18555</strain>
    </source>
</reference>
<organism evidence="2 3">
    <name type="scientific">Herminiimonas fonticola</name>
    <dbReference type="NCBI Taxonomy" id="303380"/>
    <lineage>
        <taxon>Bacteria</taxon>
        <taxon>Pseudomonadati</taxon>
        <taxon>Pseudomonadota</taxon>
        <taxon>Betaproteobacteria</taxon>
        <taxon>Burkholderiales</taxon>
        <taxon>Oxalobacteraceae</taxon>
        <taxon>Herminiimonas</taxon>
    </lineage>
</organism>
<protein>
    <submittedName>
        <fullName evidence="2">Uncharacterized protein</fullName>
    </submittedName>
</protein>
<evidence type="ECO:0000313" key="3">
    <source>
        <dbReference type="Proteomes" id="UP000294737"/>
    </source>
</evidence>
<comment type="caution">
    <text evidence="2">The sequence shown here is derived from an EMBL/GenBank/DDBJ whole genome shotgun (WGS) entry which is preliminary data.</text>
</comment>
<name>A0A4R6G8A7_9BURK</name>
<feature type="region of interest" description="Disordered" evidence="1">
    <location>
        <begin position="25"/>
        <end position="63"/>
    </location>
</feature>
<evidence type="ECO:0000313" key="2">
    <source>
        <dbReference type="EMBL" id="TDN90044.1"/>
    </source>
</evidence>
<proteinExistence type="predicted"/>
<evidence type="ECO:0000256" key="1">
    <source>
        <dbReference type="SAM" id="MobiDB-lite"/>
    </source>
</evidence>
<gene>
    <name evidence="2" type="ORF">EV677_2116</name>
</gene>
<dbReference type="Proteomes" id="UP000294737">
    <property type="component" value="Unassembled WGS sequence"/>
</dbReference>
<accession>A0A4R6G8A7</accession>